<dbReference type="PANTHER" id="PTHR38790:SF8">
    <property type="entry name" value="F-BOX DOMAIN-CONTAINING PROTEIN"/>
    <property type="match status" value="1"/>
</dbReference>
<gene>
    <name evidence="3" type="ORF">BDV36DRAFT_295827</name>
</gene>
<evidence type="ECO:0000256" key="1">
    <source>
        <dbReference type="SAM" id="MobiDB-lite"/>
    </source>
</evidence>
<feature type="compositionally biased region" description="Polar residues" evidence="1">
    <location>
        <begin position="84"/>
        <end position="103"/>
    </location>
</feature>
<evidence type="ECO:0000313" key="3">
    <source>
        <dbReference type="EMBL" id="KAE8417758.1"/>
    </source>
</evidence>
<accession>A0ABQ6WL26</accession>
<name>A0ABQ6WL26_9EURO</name>
<evidence type="ECO:0000313" key="4">
    <source>
        <dbReference type="Proteomes" id="UP000325395"/>
    </source>
</evidence>
<feature type="compositionally biased region" description="Basic residues" evidence="1">
    <location>
        <begin position="7"/>
        <end position="22"/>
    </location>
</feature>
<dbReference type="InterPro" id="IPR056632">
    <property type="entry name" value="DUF7730"/>
</dbReference>
<organism evidence="3 4">
    <name type="scientific">Aspergillus pseudocaelatus</name>
    <dbReference type="NCBI Taxonomy" id="1825620"/>
    <lineage>
        <taxon>Eukaryota</taxon>
        <taxon>Fungi</taxon>
        <taxon>Dikarya</taxon>
        <taxon>Ascomycota</taxon>
        <taxon>Pezizomycotina</taxon>
        <taxon>Eurotiomycetes</taxon>
        <taxon>Eurotiomycetidae</taxon>
        <taxon>Eurotiales</taxon>
        <taxon>Aspergillaceae</taxon>
        <taxon>Aspergillus</taxon>
        <taxon>Aspergillus subgen. Circumdati</taxon>
    </lineage>
</organism>
<evidence type="ECO:0000259" key="2">
    <source>
        <dbReference type="Pfam" id="PF24864"/>
    </source>
</evidence>
<feature type="region of interest" description="Disordered" evidence="1">
    <location>
        <begin position="1"/>
        <end position="163"/>
    </location>
</feature>
<protein>
    <recommendedName>
        <fullName evidence="2">DUF7730 domain-containing protein</fullName>
    </recommendedName>
</protein>
<feature type="domain" description="DUF7730" evidence="2">
    <location>
        <begin position="209"/>
        <end position="377"/>
    </location>
</feature>
<keyword evidence="4" id="KW-1185">Reference proteome</keyword>
<dbReference type="PANTHER" id="PTHR38790">
    <property type="entry name" value="2EXR DOMAIN-CONTAINING PROTEIN-RELATED"/>
    <property type="match status" value="1"/>
</dbReference>
<dbReference type="Proteomes" id="UP000325395">
    <property type="component" value="Unassembled WGS sequence"/>
</dbReference>
<dbReference type="Pfam" id="PF24864">
    <property type="entry name" value="DUF7730"/>
    <property type="match status" value="1"/>
</dbReference>
<sequence>MADSARSGRRNNRAPRSRRGKSKKDQRPLDQAEKVLEKEPQYSRFGEGTSRLNMSHPSSLLTDSPNLTEQTRHNGRALYRSNPKENTNPCSPQLAQAPANASNTRKRNQPQKLGAVRLSPRNHVYNIEAPDHFGPKQEYTSSKRAPGSPLASKTNTKRQKADYPTPVPRILLLQPASKCSISAQKVLENKPLVSGKKTSPSREPAKPASFLGLPAEIRWQIYQYLFGPHRIEILRHKDKNTDTSRPARYRLYHRQQKPRNPSTQAVDHNGHRTRHTPFLFGLVFTCRTIYCETVLLLYSTAQFIFSSANPIIRFLRTTSKDCQAAIRHVELNHIMYNEPRLTAFRTFKIRSDIAWYNACDEMASACASLKVLHARLAIYDWPIRLEIGELWSMPLLLFGYYDGGLDYAGVQLQMKRFQDDKLRTVARALEQRIMKPKMFQIREDERLSKELMGPIKAKKILRLVV</sequence>
<dbReference type="EMBL" id="ML735734">
    <property type="protein sequence ID" value="KAE8417758.1"/>
    <property type="molecule type" value="Genomic_DNA"/>
</dbReference>
<feature type="compositionally biased region" description="Basic and acidic residues" evidence="1">
    <location>
        <begin position="23"/>
        <end position="41"/>
    </location>
</feature>
<feature type="compositionally biased region" description="Polar residues" evidence="1">
    <location>
        <begin position="50"/>
        <end position="69"/>
    </location>
</feature>
<reference evidence="3 4" key="1">
    <citation type="submission" date="2019-04" db="EMBL/GenBank/DDBJ databases">
        <authorList>
            <consortium name="DOE Joint Genome Institute"/>
            <person name="Mondo S."/>
            <person name="Kjaerbolling I."/>
            <person name="Vesth T."/>
            <person name="Frisvad J.C."/>
            <person name="Nybo J.L."/>
            <person name="Theobald S."/>
            <person name="Kildgaard S."/>
            <person name="Isbrandt T."/>
            <person name="Kuo A."/>
            <person name="Sato A."/>
            <person name="Lyhne E.K."/>
            <person name="Kogle M.E."/>
            <person name="Wiebenga A."/>
            <person name="Kun R.S."/>
            <person name="Lubbers R.J."/>
            <person name="Makela M.R."/>
            <person name="Barry K."/>
            <person name="Chovatia M."/>
            <person name="Clum A."/>
            <person name="Daum C."/>
            <person name="Haridas S."/>
            <person name="He G."/>
            <person name="LaButti K."/>
            <person name="Lipzen A."/>
            <person name="Riley R."/>
            <person name="Salamov A."/>
            <person name="Simmons B.A."/>
            <person name="Magnuson J.K."/>
            <person name="Henrissat B."/>
            <person name="Mortensen U.H."/>
            <person name="Larsen T.O."/>
            <person name="Devries R.P."/>
            <person name="Grigoriev I.V."/>
            <person name="Machida M."/>
            <person name="Baker S.E."/>
            <person name="Andersen M.R."/>
            <person name="Cantor M.N."/>
            <person name="Hua S.X."/>
        </authorList>
    </citation>
    <scope>NUCLEOTIDE SEQUENCE [LARGE SCALE GENOMIC DNA]</scope>
    <source>
        <strain evidence="3 4">CBS 117616</strain>
    </source>
</reference>
<proteinExistence type="predicted"/>